<dbReference type="EMBL" id="BARS01004489">
    <property type="protein sequence ID" value="GAF79017.1"/>
    <property type="molecule type" value="Genomic_DNA"/>
</dbReference>
<name>X0SSY9_9ZZZZ</name>
<evidence type="ECO:0000313" key="1">
    <source>
        <dbReference type="EMBL" id="GAF79017.1"/>
    </source>
</evidence>
<dbReference type="AlphaFoldDB" id="X0SSY9"/>
<reference evidence="1" key="1">
    <citation type="journal article" date="2014" name="Front. Microbiol.">
        <title>High frequency of phylogenetically diverse reductive dehalogenase-homologous genes in deep subseafloor sedimentary metagenomes.</title>
        <authorList>
            <person name="Kawai M."/>
            <person name="Futagami T."/>
            <person name="Toyoda A."/>
            <person name="Takaki Y."/>
            <person name="Nishi S."/>
            <person name="Hori S."/>
            <person name="Arai W."/>
            <person name="Tsubouchi T."/>
            <person name="Morono Y."/>
            <person name="Uchiyama I."/>
            <person name="Ito T."/>
            <person name="Fujiyama A."/>
            <person name="Inagaki F."/>
            <person name="Takami H."/>
        </authorList>
    </citation>
    <scope>NUCLEOTIDE SEQUENCE</scope>
    <source>
        <strain evidence="1">Expedition CK06-06</strain>
    </source>
</reference>
<protein>
    <submittedName>
        <fullName evidence="1">Uncharacterized protein</fullName>
    </submittedName>
</protein>
<accession>X0SSY9</accession>
<proteinExistence type="predicted"/>
<sequence>MIIFNNTTTEIALTLGSEDTLNPPALSFKAIRKNTRKEVLIDPIVLTLNNERWVKFDLDGSLFQVGEHIYQVFTGSTLIEQGILIVKDGTATETDQYHPALEGEKGEHS</sequence>
<gene>
    <name evidence="1" type="ORF">S01H1_08775</name>
</gene>
<comment type="caution">
    <text evidence="1">The sequence shown here is derived from an EMBL/GenBank/DDBJ whole genome shotgun (WGS) entry which is preliminary data.</text>
</comment>
<organism evidence="1">
    <name type="scientific">marine sediment metagenome</name>
    <dbReference type="NCBI Taxonomy" id="412755"/>
    <lineage>
        <taxon>unclassified sequences</taxon>
        <taxon>metagenomes</taxon>
        <taxon>ecological metagenomes</taxon>
    </lineage>
</organism>